<evidence type="ECO:0000256" key="2">
    <source>
        <dbReference type="ARBA" id="ARBA00006555"/>
    </source>
</evidence>
<dbReference type="Proteomes" id="UP000664466">
    <property type="component" value="Unassembled WGS sequence"/>
</dbReference>
<evidence type="ECO:0000256" key="10">
    <source>
        <dbReference type="SAM" id="MobiDB-lite"/>
    </source>
</evidence>
<feature type="transmembrane region" description="Helical" evidence="11">
    <location>
        <begin position="6"/>
        <end position="28"/>
    </location>
</feature>
<dbReference type="InterPro" id="IPR051045">
    <property type="entry name" value="TonB-dependent_transducer"/>
</dbReference>
<dbReference type="NCBIfam" id="TIGR01352">
    <property type="entry name" value="tonB_Cterm"/>
    <property type="match status" value="1"/>
</dbReference>
<dbReference type="GO" id="GO:0031992">
    <property type="term" value="F:energy transducer activity"/>
    <property type="evidence" value="ECO:0007669"/>
    <property type="project" value="TreeGrafter"/>
</dbReference>
<keyword evidence="15" id="KW-1185">Reference proteome</keyword>
<reference evidence="13 15" key="1">
    <citation type="submission" date="2021-03" db="EMBL/GenBank/DDBJ databases">
        <title>Draft genome and methylome analysis of Thiotrix fructosivoruns ATCC 49748.</title>
        <authorList>
            <person name="Fomenkov A."/>
            <person name="Grabovich M.Y."/>
            <person name="Roberts R.J."/>
        </authorList>
    </citation>
    <scope>NUCLEOTIDE SEQUENCE [LARGE SCALE GENOMIC DNA]</scope>
    <source>
        <strain evidence="13 15">ATCC 49748</strain>
    </source>
</reference>
<keyword evidence="6 11" id="KW-0812">Transmembrane</keyword>
<keyword evidence="3" id="KW-0813">Transport</keyword>
<evidence type="ECO:0000256" key="6">
    <source>
        <dbReference type="ARBA" id="ARBA00022692"/>
    </source>
</evidence>
<dbReference type="GO" id="GO:0055085">
    <property type="term" value="P:transmembrane transport"/>
    <property type="evidence" value="ECO:0007669"/>
    <property type="project" value="InterPro"/>
</dbReference>
<evidence type="ECO:0000256" key="1">
    <source>
        <dbReference type="ARBA" id="ARBA00004383"/>
    </source>
</evidence>
<comment type="similarity">
    <text evidence="2">Belongs to the TonB family.</text>
</comment>
<evidence type="ECO:0000313" key="13">
    <source>
        <dbReference type="EMBL" id="MBO0612990.1"/>
    </source>
</evidence>
<dbReference type="InterPro" id="IPR037682">
    <property type="entry name" value="TonB_C"/>
</dbReference>
<gene>
    <name evidence="14" type="ORF">J1836_004200</name>
    <name evidence="13" type="ORF">J1836_08625</name>
</gene>
<feature type="compositionally biased region" description="Basic and acidic residues" evidence="10">
    <location>
        <begin position="77"/>
        <end position="118"/>
    </location>
</feature>
<keyword evidence="9 11" id="KW-0472">Membrane</keyword>
<evidence type="ECO:0000256" key="11">
    <source>
        <dbReference type="SAM" id="Phobius"/>
    </source>
</evidence>
<dbReference type="GO" id="GO:0015031">
    <property type="term" value="P:protein transport"/>
    <property type="evidence" value="ECO:0007669"/>
    <property type="project" value="UniProtKB-KW"/>
</dbReference>
<protein>
    <submittedName>
        <fullName evidence="14">Energy transducer TonB</fullName>
    </submittedName>
</protein>
<evidence type="ECO:0000256" key="5">
    <source>
        <dbReference type="ARBA" id="ARBA00022519"/>
    </source>
</evidence>
<name>A0A8B0SKE1_9GAMM</name>
<evidence type="ECO:0000313" key="14">
    <source>
        <dbReference type="EMBL" id="QTX11561.1"/>
    </source>
</evidence>
<feature type="compositionally biased region" description="Pro residues" evidence="10">
    <location>
        <begin position="49"/>
        <end position="76"/>
    </location>
</feature>
<feature type="region of interest" description="Disordered" evidence="10">
    <location>
        <begin position="47"/>
        <end position="126"/>
    </location>
</feature>
<dbReference type="EMBL" id="JAFMPM010000006">
    <property type="protein sequence ID" value="MBO0612990.1"/>
    <property type="molecule type" value="Genomic_DNA"/>
</dbReference>
<keyword evidence="7" id="KW-0653">Protein transport</keyword>
<dbReference type="PANTHER" id="PTHR33446">
    <property type="entry name" value="PROTEIN TONB-RELATED"/>
    <property type="match status" value="1"/>
</dbReference>
<feature type="domain" description="TonB C-terminal" evidence="12">
    <location>
        <begin position="169"/>
        <end position="261"/>
    </location>
</feature>
<comment type="subcellular location">
    <subcellularLocation>
        <location evidence="1">Cell inner membrane</location>
        <topology evidence="1">Single-pass membrane protein</topology>
        <orientation evidence="1">Periplasmic side</orientation>
    </subcellularLocation>
</comment>
<sequence length="261" mass="27817">MKGHLTGFGVSALLHGTVLLAALPLLLWQNKLSLPEEQPLTLSLAQFQPAPPLPEPAPPEPIAPPPVAQPEPPPPKPEPKPVVKPKPVDKPKPPEKPIEKPKPKPKPEKPREQPEPKPDIAPQPAPVKELAPVVAPRPAPAPRPVQRVVASAPSAAPAPVVNNAAAEAAYRQKLQSLIAARKQYPRMAEKAEVEGTVTVSFTVLPNGTITGARVSQSSGNEWLDKAAVQAVNATSGALPFPAGIHKTQWDFALKVNFKLDW</sequence>
<keyword evidence="8 11" id="KW-1133">Transmembrane helix</keyword>
<evidence type="ECO:0000259" key="12">
    <source>
        <dbReference type="PROSITE" id="PS52015"/>
    </source>
</evidence>
<keyword evidence="4" id="KW-1003">Cell membrane</keyword>
<dbReference type="Pfam" id="PF03544">
    <property type="entry name" value="TonB_C"/>
    <property type="match status" value="1"/>
</dbReference>
<organism evidence="14">
    <name type="scientific">Thiothrix fructosivorans</name>
    <dbReference type="NCBI Taxonomy" id="111770"/>
    <lineage>
        <taxon>Bacteria</taxon>
        <taxon>Pseudomonadati</taxon>
        <taxon>Pseudomonadota</taxon>
        <taxon>Gammaproteobacteria</taxon>
        <taxon>Thiotrichales</taxon>
        <taxon>Thiotrichaceae</taxon>
        <taxon>Thiothrix</taxon>
    </lineage>
</organism>
<dbReference type="PROSITE" id="PS52015">
    <property type="entry name" value="TONB_CTD"/>
    <property type="match status" value="1"/>
</dbReference>
<dbReference type="InterPro" id="IPR006260">
    <property type="entry name" value="TonB/TolA_C"/>
</dbReference>
<proteinExistence type="inferred from homology"/>
<dbReference type="AlphaFoldDB" id="A0A8B0SKE1"/>
<evidence type="ECO:0000256" key="7">
    <source>
        <dbReference type="ARBA" id="ARBA00022927"/>
    </source>
</evidence>
<accession>A0A8B0SKE1</accession>
<evidence type="ECO:0000256" key="3">
    <source>
        <dbReference type="ARBA" id="ARBA00022448"/>
    </source>
</evidence>
<dbReference type="PANTHER" id="PTHR33446:SF2">
    <property type="entry name" value="PROTEIN TONB"/>
    <property type="match status" value="1"/>
</dbReference>
<dbReference type="RefSeq" id="WP_207250727.1">
    <property type="nucleotide sequence ID" value="NZ_JAFMPM010000006.1"/>
</dbReference>
<dbReference type="PRINTS" id="PR01217">
    <property type="entry name" value="PRICHEXTENSN"/>
</dbReference>
<dbReference type="GO" id="GO:0098797">
    <property type="term" value="C:plasma membrane protein complex"/>
    <property type="evidence" value="ECO:0007669"/>
    <property type="project" value="TreeGrafter"/>
</dbReference>
<dbReference type="Gene3D" id="3.30.1150.10">
    <property type="match status" value="1"/>
</dbReference>
<dbReference type="EMBL" id="CP072748">
    <property type="protein sequence ID" value="QTX11561.1"/>
    <property type="molecule type" value="Genomic_DNA"/>
</dbReference>
<reference evidence="14" key="2">
    <citation type="submission" date="2021-04" db="EMBL/GenBank/DDBJ databases">
        <title>Complete Genome and methylome analysis of Thiothrix fructosivorans ATCC 49748.</title>
        <authorList>
            <person name="Fomenkov A."/>
            <person name="Sun L."/>
            <person name="Vincze T."/>
            <person name="Grabovich M.Y."/>
            <person name="Roberts R.J."/>
        </authorList>
    </citation>
    <scope>NUCLEOTIDE SEQUENCE</scope>
    <source>
        <strain evidence="14">ATCC 49748</strain>
    </source>
</reference>
<keyword evidence="5" id="KW-0997">Cell inner membrane</keyword>
<dbReference type="SUPFAM" id="SSF74653">
    <property type="entry name" value="TolA/TonB C-terminal domain"/>
    <property type="match status" value="1"/>
</dbReference>
<evidence type="ECO:0000313" key="15">
    <source>
        <dbReference type="Proteomes" id="UP000664466"/>
    </source>
</evidence>
<evidence type="ECO:0000256" key="4">
    <source>
        <dbReference type="ARBA" id="ARBA00022475"/>
    </source>
</evidence>
<evidence type="ECO:0000256" key="8">
    <source>
        <dbReference type="ARBA" id="ARBA00022989"/>
    </source>
</evidence>
<evidence type="ECO:0000256" key="9">
    <source>
        <dbReference type="ARBA" id="ARBA00023136"/>
    </source>
</evidence>